<keyword evidence="5" id="KW-1003">Cell membrane</keyword>
<evidence type="ECO:0000256" key="6">
    <source>
        <dbReference type="ARBA" id="ARBA00022692"/>
    </source>
</evidence>
<dbReference type="Pfam" id="PF00999">
    <property type="entry name" value="Na_H_Exchanger"/>
    <property type="match status" value="1"/>
</dbReference>
<feature type="transmembrane region" description="Helical" evidence="12">
    <location>
        <begin position="20"/>
        <end position="37"/>
    </location>
</feature>
<comment type="similarity">
    <text evidence="2">Belongs to the monovalent cation:proton antiporter 1 (CPA1) transporter (TC 2.A.36) family.</text>
</comment>
<evidence type="ECO:0000313" key="15">
    <source>
        <dbReference type="Proteomes" id="UP001061070"/>
    </source>
</evidence>
<protein>
    <submittedName>
        <fullName evidence="14">Na+/H+ antiporter</fullName>
    </submittedName>
</protein>
<evidence type="ECO:0000256" key="9">
    <source>
        <dbReference type="ARBA" id="ARBA00023065"/>
    </source>
</evidence>
<accession>A0ABQ0QAU4</accession>
<feature type="transmembrane region" description="Helical" evidence="12">
    <location>
        <begin position="401"/>
        <end position="421"/>
    </location>
</feature>
<feature type="transmembrane region" description="Helical" evidence="12">
    <location>
        <begin position="372"/>
        <end position="395"/>
    </location>
</feature>
<feature type="transmembrane region" description="Helical" evidence="12">
    <location>
        <begin position="184"/>
        <end position="207"/>
    </location>
</feature>
<evidence type="ECO:0000256" key="1">
    <source>
        <dbReference type="ARBA" id="ARBA00004651"/>
    </source>
</evidence>
<feature type="transmembrane region" description="Helical" evidence="12">
    <location>
        <begin position="219"/>
        <end position="241"/>
    </location>
</feature>
<evidence type="ECO:0000256" key="5">
    <source>
        <dbReference type="ARBA" id="ARBA00022475"/>
    </source>
</evidence>
<feature type="transmembrane region" description="Helical" evidence="12">
    <location>
        <begin position="49"/>
        <end position="69"/>
    </location>
</feature>
<gene>
    <name evidence="14" type="ORF">AA0228_1344</name>
</gene>
<evidence type="ECO:0000256" key="10">
    <source>
        <dbReference type="ARBA" id="ARBA00023136"/>
    </source>
</evidence>
<name>A0ABQ0QAU4_9PROT</name>
<keyword evidence="8" id="KW-0915">Sodium</keyword>
<feature type="transmembrane region" description="Helical" evidence="12">
    <location>
        <begin position="304"/>
        <end position="325"/>
    </location>
</feature>
<dbReference type="Gene3D" id="6.10.140.1330">
    <property type="match status" value="1"/>
</dbReference>
<organism evidence="14 15">
    <name type="scientific">Gluconobacter frateurii NRIC 0228</name>
    <dbReference type="NCBI Taxonomy" id="1307946"/>
    <lineage>
        <taxon>Bacteria</taxon>
        <taxon>Pseudomonadati</taxon>
        <taxon>Pseudomonadota</taxon>
        <taxon>Alphaproteobacteria</taxon>
        <taxon>Acetobacterales</taxon>
        <taxon>Acetobacteraceae</taxon>
        <taxon>Gluconobacter</taxon>
    </lineage>
</organism>
<dbReference type="Proteomes" id="UP001061070">
    <property type="component" value="Unassembled WGS sequence"/>
</dbReference>
<evidence type="ECO:0000256" key="11">
    <source>
        <dbReference type="ARBA" id="ARBA00023201"/>
    </source>
</evidence>
<comment type="subcellular location">
    <subcellularLocation>
        <location evidence="1">Cell membrane</location>
        <topology evidence="1">Multi-pass membrane protein</topology>
    </subcellularLocation>
</comment>
<evidence type="ECO:0000313" key="14">
    <source>
        <dbReference type="EMBL" id="GBR11352.1"/>
    </source>
</evidence>
<keyword evidence="6 12" id="KW-0812">Transmembrane</keyword>
<sequence>MNVQAGGGKLGHDGAGQMNSLGLFALLMVGATCFGVLNERLLKLPMTIGILLISMVISMLVMLINPLIPGYDLQHIPRSLLGQVNLPETFLEGALSFLLFAGAMQVNLGLLLSRGKAVAALAIFGTVLAVALLAGAAWLVFPLLGMNVPFSWCVVLGAILAPTDPVSVVGMLRRLGLPDSLQAVFAGESLFNDGVGVVIFGTVIGVATGEVQSVAMMDFVVRFLIEAVGGGLLGGVTGWLTLKIIRGVEDMQIDLLASLALATGTYSLASAFHMSGPIAVVVAGMWLATDAGKRAIPERSRQELTTFWGLIDEILNALLFLLIGFELLEITPHLPNLVATLLIIPLSVIVRGLSVFLSTMPVHLQQGERGKALGVLTWGGLRGGISVALALGLPPGELRETLLPVCYGVVVFTIVVQGLTMEKVVNRLYPKSTS</sequence>
<evidence type="ECO:0000256" key="3">
    <source>
        <dbReference type="ARBA" id="ARBA00022448"/>
    </source>
</evidence>
<evidence type="ECO:0000259" key="13">
    <source>
        <dbReference type="Pfam" id="PF00999"/>
    </source>
</evidence>
<evidence type="ECO:0000256" key="8">
    <source>
        <dbReference type="ARBA" id="ARBA00023053"/>
    </source>
</evidence>
<feature type="domain" description="Cation/H+ exchanger transmembrane" evidence="13">
    <location>
        <begin position="31"/>
        <end position="425"/>
    </location>
</feature>
<evidence type="ECO:0000256" key="4">
    <source>
        <dbReference type="ARBA" id="ARBA00022449"/>
    </source>
</evidence>
<keyword evidence="3" id="KW-0813">Transport</keyword>
<proteinExistence type="inferred from homology"/>
<evidence type="ECO:0000256" key="12">
    <source>
        <dbReference type="SAM" id="Phobius"/>
    </source>
</evidence>
<dbReference type="EMBL" id="BAQW01000005">
    <property type="protein sequence ID" value="GBR11352.1"/>
    <property type="molecule type" value="Genomic_DNA"/>
</dbReference>
<reference evidence="14" key="1">
    <citation type="submission" date="2013-04" db="EMBL/GenBank/DDBJ databases">
        <title>The genome sequencing project of 58 acetic acid bacteria.</title>
        <authorList>
            <person name="Okamoto-Kainuma A."/>
            <person name="Ishikawa M."/>
            <person name="Umino S."/>
            <person name="Koizumi Y."/>
            <person name="Shiwa Y."/>
            <person name="Yoshikawa H."/>
            <person name="Matsutani M."/>
            <person name="Matsushita K."/>
        </authorList>
    </citation>
    <scope>NUCLEOTIDE SEQUENCE</scope>
    <source>
        <strain evidence="14">NRIC 0228</strain>
    </source>
</reference>
<evidence type="ECO:0000256" key="2">
    <source>
        <dbReference type="ARBA" id="ARBA00007367"/>
    </source>
</evidence>
<comment type="caution">
    <text evidence="14">The sequence shown here is derived from an EMBL/GenBank/DDBJ whole genome shotgun (WGS) entry which is preliminary data.</text>
</comment>
<dbReference type="InterPro" id="IPR006153">
    <property type="entry name" value="Cation/H_exchanger_TM"/>
</dbReference>
<feature type="transmembrane region" description="Helical" evidence="12">
    <location>
        <begin position="119"/>
        <end position="143"/>
    </location>
</feature>
<dbReference type="PANTHER" id="PTHR10110:SF195">
    <property type="entry name" value="NA(+)_H(+) ANTIPORTER NHAS2"/>
    <property type="match status" value="1"/>
</dbReference>
<keyword evidence="4" id="KW-0050">Antiport</keyword>
<dbReference type="PANTHER" id="PTHR10110">
    <property type="entry name" value="SODIUM/HYDROGEN EXCHANGER"/>
    <property type="match status" value="1"/>
</dbReference>
<keyword evidence="9" id="KW-0406">Ion transport</keyword>
<keyword evidence="10 12" id="KW-0472">Membrane</keyword>
<keyword evidence="15" id="KW-1185">Reference proteome</keyword>
<keyword evidence="7 12" id="KW-1133">Transmembrane helix</keyword>
<keyword evidence="11" id="KW-0739">Sodium transport</keyword>
<dbReference type="InterPro" id="IPR018422">
    <property type="entry name" value="Cation/H_exchanger_CPA1"/>
</dbReference>
<feature type="transmembrane region" description="Helical" evidence="12">
    <location>
        <begin position="337"/>
        <end position="360"/>
    </location>
</feature>
<feature type="transmembrane region" description="Helical" evidence="12">
    <location>
        <begin position="89"/>
        <end position="112"/>
    </location>
</feature>
<evidence type="ECO:0000256" key="7">
    <source>
        <dbReference type="ARBA" id="ARBA00022989"/>
    </source>
</evidence>